<proteinExistence type="predicted"/>
<dbReference type="InterPro" id="IPR035235">
    <property type="entry name" value="DUF5343"/>
</dbReference>
<dbReference type="PATRIC" id="fig|69.6.peg.2811"/>
<dbReference type="Pfam" id="PF17278">
    <property type="entry name" value="DUF5343"/>
    <property type="match status" value="1"/>
</dbReference>
<protein>
    <submittedName>
        <fullName evidence="2">Uncharacterized protein</fullName>
    </submittedName>
</protein>
<dbReference type="Proteomes" id="UP000061569">
    <property type="component" value="Chromosome"/>
</dbReference>
<evidence type="ECO:0000256" key="1">
    <source>
        <dbReference type="SAM" id="MobiDB-lite"/>
    </source>
</evidence>
<dbReference type="OrthoDB" id="5186897at2"/>
<dbReference type="KEGG" id="lez:GLE_2849"/>
<sequence>MADKHPYTSGAGGLVAAIAQLKKSFPAKVTAETFKKLGIAPNNETYIINILRFLEIVDAEGNKNAKAASVLVQHDEAEFQNGFAELVQHAYSGLFELHGPDAWAAPIDKLISFFRNSDHTSDIVGRRQATTFQTLATISGKLDGQLPKSTSAKPKKADGPATKKPAKAASKKPAAATETPAAHQHAETGIGTGSGSAGNGGSGDMALTVRIEINLPAGGDKETYDNIFKSIRDNLLNGKPS</sequence>
<feature type="compositionally biased region" description="Gly residues" evidence="1">
    <location>
        <begin position="190"/>
        <end position="203"/>
    </location>
</feature>
<evidence type="ECO:0000313" key="3">
    <source>
        <dbReference type="Proteomes" id="UP000061569"/>
    </source>
</evidence>
<evidence type="ECO:0000313" key="2">
    <source>
        <dbReference type="EMBL" id="ALN58197.1"/>
    </source>
</evidence>
<dbReference type="AlphaFoldDB" id="A0A0S2DI12"/>
<name>A0A0S2DI12_LYSEN</name>
<reference evidence="2 3" key="1">
    <citation type="submission" date="2015-11" db="EMBL/GenBank/DDBJ databases">
        <title>Genome sequences of Lysobacter enzymogenes strain C3 and Lysobacter antibioticus ATCC 29479.</title>
        <authorList>
            <person name="Kobayashi D.Y."/>
        </authorList>
    </citation>
    <scope>NUCLEOTIDE SEQUENCE [LARGE SCALE GENOMIC DNA]</scope>
    <source>
        <strain evidence="2 3">C3</strain>
    </source>
</reference>
<organism evidence="2 3">
    <name type="scientific">Lysobacter enzymogenes</name>
    <dbReference type="NCBI Taxonomy" id="69"/>
    <lineage>
        <taxon>Bacteria</taxon>
        <taxon>Pseudomonadati</taxon>
        <taxon>Pseudomonadota</taxon>
        <taxon>Gammaproteobacteria</taxon>
        <taxon>Lysobacterales</taxon>
        <taxon>Lysobacteraceae</taxon>
        <taxon>Lysobacter</taxon>
    </lineage>
</organism>
<feature type="compositionally biased region" description="Low complexity" evidence="1">
    <location>
        <begin position="171"/>
        <end position="182"/>
    </location>
</feature>
<dbReference type="EMBL" id="CP013140">
    <property type="protein sequence ID" value="ALN58197.1"/>
    <property type="molecule type" value="Genomic_DNA"/>
</dbReference>
<feature type="region of interest" description="Disordered" evidence="1">
    <location>
        <begin position="143"/>
        <end position="204"/>
    </location>
</feature>
<gene>
    <name evidence="2" type="ORF">GLE_2849</name>
</gene>
<accession>A0A0S2DI12</accession>